<evidence type="ECO:0000259" key="2">
    <source>
        <dbReference type="PROSITE" id="PS50106"/>
    </source>
</evidence>
<feature type="signal peptide" evidence="1">
    <location>
        <begin position="1"/>
        <end position="19"/>
    </location>
</feature>
<reference evidence="3" key="3">
    <citation type="submission" date="2025-08" db="UniProtKB">
        <authorList>
            <consortium name="Ensembl"/>
        </authorList>
    </citation>
    <scope>IDENTIFICATION</scope>
    <source>
        <strain evidence="3">HNI</strain>
    </source>
</reference>
<dbReference type="AlphaFoldDB" id="A0A3P9LRX0"/>
<protein>
    <recommendedName>
        <fullName evidence="2">PDZ domain-containing protein</fullName>
    </recommendedName>
</protein>
<evidence type="ECO:0000256" key="1">
    <source>
        <dbReference type="SAM" id="SignalP"/>
    </source>
</evidence>
<dbReference type="PANTHER" id="PTHR46900:SF1">
    <property type="entry name" value="TYROSINE-PROTEIN PHOSPHATASE NON-RECEPTOR TYPE 13"/>
    <property type="match status" value="1"/>
</dbReference>
<dbReference type="Pfam" id="PF00595">
    <property type="entry name" value="PDZ"/>
    <property type="match status" value="1"/>
</dbReference>
<organism evidence="3 4">
    <name type="scientific">Oryzias latipes</name>
    <name type="common">Japanese rice fish</name>
    <name type="synonym">Japanese killifish</name>
    <dbReference type="NCBI Taxonomy" id="8090"/>
    <lineage>
        <taxon>Eukaryota</taxon>
        <taxon>Metazoa</taxon>
        <taxon>Chordata</taxon>
        <taxon>Craniata</taxon>
        <taxon>Vertebrata</taxon>
        <taxon>Euteleostomi</taxon>
        <taxon>Actinopterygii</taxon>
        <taxon>Neopterygii</taxon>
        <taxon>Teleostei</taxon>
        <taxon>Neoteleostei</taxon>
        <taxon>Acanthomorphata</taxon>
        <taxon>Ovalentaria</taxon>
        <taxon>Atherinomorphae</taxon>
        <taxon>Beloniformes</taxon>
        <taxon>Adrianichthyidae</taxon>
        <taxon>Oryziinae</taxon>
        <taxon>Oryzias</taxon>
    </lineage>
</organism>
<dbReference type="InterPro" id="IPR052074">
    <property type="entry name" value="NonRcpt_TyrProt_Phosphatase"/>
</dbReference>
<reference key="1">
    <citation type="journal article" date="2007" name="Nature">
        <title>The medaka draft genome and insights into vertebrate genome evolution.</title>
        <authorList>
            <person name="Kasahara M."/>
            <person name="Naruse K."/>
            <person name="Sasaki S."/>
            <person name="Nakatani Y."/>
            <person name="Qu W."/>
            <person name="Ahsan B."/>
            <person name="Yamada T."/>
            <person name="Nagayasu Y."/>
            <person name="Doi K."/>
            <person name="Kasai Y."/>
            <person name="Jindo T."/>
            <person name="Kobayashi D."/>
            <person name="Shimada A."/>
            <person name="Toyoda A."/>
            <person name="Kuroki Y."/>
            <person name="Fujiyama A."/>
            <person name="Sasaki T."/>
            <person name="Shimizu A."/>
            <person name="Asakawa S."/>
            <person name="Shimizu N."/>
            <person name="Hashimoto S."/>
            <person name="Yang J."/>
            <person name="Lee Y."/>
            <person name="Matsushima K."/>
            <person name="Sugano S."/>
            <person name="Sakaizumi M."/>
            <person name="Narita T."/>
            <person name="Ohishi K."/>
            <person name="Haga S."/>
            <person name="Ohta F."/>
            <person name="Nomoto H."/>
            <person name="Nogata K."/>
            <person name="Morishita T."/>
            <person name="Endo T."/>
            <person name="Shin-I T."/>
            <person name="Takeda H."/>
            <person name="Morishita S."/>
            <person name="Kohara Y."/>
        </authorList>
    </citation>
    <scope>NUCLEOTIDE SEQUENCE [LARGE SCALE GENOMIC DNA]</scope>
    <source>
        <strain>Hd-rR</strain>
    </source>
</reference>
<dbReference type="SMART" id="SM00228">
    <property type="entry name" value="PDZ"/>
    <property type="match status" value="1"/>
</dbReference>
<evidence type="ECO:0000313" key="4">
    <source>
        <dbReference type="Proteomes" id="UP000265180"/>
    </source>
</evidence>
<accession>A0A3P9LRX0</accession>
<dbReference type="Proteomes" id="UP000265180">
    <property type="component" value="Chromosome 12"/>
</dbReference>
<name>A0A3P9LRX0_ORYLA</name>
<reference evidence="3 4" key="2">
    <citation type="submission" date="2017-04" db="EMBL/GenBank/DDBJ databases">
        <title>CpG methylation of centromeres and impact of large insertions on vertebrate speciation.</title>
        <authorList>
            <person name="Ichikawa K."/>
            <person name="Yoshimura J."/>
            <person name="Morishita S."/>
        </authorList>
    </citation>
    <scope>NUCLEOTIDE SEQUENCE</scope>
    <source>
        <strain evidence="3 4">HNI</strain>
    </source>
</reference>
<feature type="domain" description="PDZ" evidence="2">
    <location>
        <begin position="13"/>
        <end position="87"/>
    </location>
</feature>
<dbReference type="InterPro" id="IPR036034">
    <property type="entry name" value="PDZ_sf"/>
</dbReference>
<dbReference type="Gene3D" id="2.30.42.10">
    <property type="match status" value="1"/>
</dbReference>
<dbReference type="InterPro" id="IPR001478">
    <property type="entry name" value="PDZ"/>
</dbReference>
<reference evidence="3" key="4">
    <citation type="submission" date="2025-09" db="UniProtKB">
        <authorList>
            <consortium name="Ensembl"/>
        </authorList>
    </citation>
    <scope>IDENTIFICATION</scope>
    <source>
        <strain evidence="3">HNI</strain>
    </source>
</reference>
<feature type="chain" id="PRO_5018263134" description="PDZ domain-containing protein" evidence="1">
    <location>
        <begin position="20"/>
        <end position="103"/>
    </location>
</feature>
<sequence>WCILKRLSWCVAGFQVVGGENSGRKDLGTLISSLTPGGPAEVDGCLKPGDRLISVNGKNLEGLSHSATVDVLQNTPDDVTLVVSQPGSVVSIQENYMTLNCLK</sequence>
<dbReference type="PANTHER" id="PTHR46900">
    <property type="entry name" value="TYROSINE-PROTEIN PHOSPHATASE NON-RECEPTOR TYPE 13"/>
    <property type="match status" value="1"/>
</dbReference>
<evidence type="ECO:0000313" key="3">
    <source>
        <dbReference type="Ensembl" id="ENSORLP00020023460.1"/>
    </source>
</evidence>
<dbReference type="Ensembl" id="ENSORLT00020009472.1">
    <property type="protein sequence ID" value="ENSORLP00020023460.1"/>
    <property type="gene ID" value="ENSORLG00020004318.1"/>
</dbReference>
<proteinExistence type="predicted"/>
<keyword evidence="1" id="KW-0732">Signal</keyword>
<dbReference type="PROSITE" id="PS50106">
    <property type="entry name" value="PDZ"/>
    <property type="match status" value="1"/>
</dbReference>
<dbReference type="SUPFAM" id="SSF50156">
    <property type="entry name" value="PDZ domain-like"/>
    <property type="match status" value="1"/>
</dbReference>